<feature type="compositionally biased region" description="Basic residues" evidence="1">
    <location>
        <begin position="29"/>
        <end position="39"/>
    </location>
</feature>
<protein>
    <submittedName>
        <fullName evidence="2">Uncharacterized protein</fullName>
    </submittedName>
</protein>
<organism evidence="2">
    <name type="scientific">Pseudomonas aeruginosa</name>
    <dbReference type="NCBI Taxonomy" id="287"/>
    <lineage>
        <taxon>Bacteria</taxon>
        <taxon>Pseudomonadati</taxon>
        <taxon>Pseudomonadota</taxon>
        <taxon>Gammaproteobacteria</taxon>
        <taxon>Pseudomonadales</taxon>
        <taxon>Pseudomonadaceae</taxon>
        <taxon>Pseudomonas</taxon>
    </lineage>
</organism>
<feature type="compositionally biased region" description="Basic and acidic residues" evidence="1">
    <location>
        <begin position="70"/>
        <end position="83"/>
    </location>
</feature>
<dbReference type="AlphaFoldDB" id="A0A643EIE7"/>
<feature type="region of interest" description="Disordered" evidence="1">
    <location>
        <begin position="1"/>
        <end position="46"/>
    </location>
</feature>
<gene>
    <name evidence="2" type="ORF">F7R07_17045</name>
</gene>
<dbReference type="EMBL" id="VZPH01000053">
    <property type="protein sequence ID" value="KAB0558938.1"/>
    <property type="molecule type" value="Genomic_DNA"/>
</dbReference>
<accession>A0A643EIE7</accession>
<comment type="caution">
    <text evidence="2">The sequence shown here is derived from an EMBL/GenBank/DDBJ whole genome shotgun (WGS) entry which is preliminary data.</text>
</comment>
<name>A0A643EIE7_PSEAI</name>
<evidence type="ECO:0000256" key="1">
    <source>
        <dbReference type="SAM" id="MobiDB-lite"/>
    </source>
</evidence>
<reference evidence="2" key="1">
    <citation type="submission" date="2019-09" db="EMBL/GenBank/DDBJ databases">
        <title>Draft genome sequences of 48 bacterial type strains from the CCUG.</title>
        <authorList>
            <person name="Tunovic T."/>
            <person name="Pineiro-Iglesias B."/>
            <person name="Unosson C."/>
            <person name="Inganas E."/>
            <person name="Ohlen M."/>
            <person name="Cardew S."/>
            <person name="Jensie-Markopoulos S."/>
            <person name="Salva-Serra F."/>
            <person name="Jaen-Luchoro D."/>
            <person name="Karlsson R."/>
            <person name="Svensson-Stadler L."/>
            <person name="Chun J."/>
            <person name="Moore E."/>
        </authorList>
    </citation>
    <scope>NUCLEOTIDE SEQUENCE</scope>
    <source>
        <strain evidence="2">CCUG 551</strain>
    </source>
</reference>
<proteinExistence type="predicted"/>
<evidence type="ECO:0000313" key="2">
    <source>
        <dbReference type="EMBL" id="KAB0558938.1"/>
    </source>
</evidence>
<feature type="region of interest" description="Disordered" evidence="1">
    <location>
        <begin position="58"/>
        <end position="83"/>
    </location>
</feature>
<sequence length="83" mass="9101">MDSTQVRRSGPGAARLVPMGTSATGGSRGMKRLRRHGRRRWDVSGTWRRQSASGRCRECRVTPAGAGRRGPAERVGEVARGRR</sequence>